<keyword evidence="5" id="KW-0187">Copper transport</keyword>
<dbReference type="Gene3D" id="3.30.70.100">
    <property type="match status" value="1"/>
</dbReference>
<dbReference type="InterPro" id="IPR006121">
    <property type="entry name" value="HMA_dom"/>
</dbReference>
<dbReference type="InterPro" id="IPR036163">
    <property type="entry name" value="HMA_dom_sf"/>
</dbReference>
<keyword evidence="4 5" id="KW-0472">Membrane</keyword>
<reference evidence="8" key="1">
    <citation type="submission" date="2021-01" db="EMBL/GenBank/DDBJ databases">
        <authorList>
            <person name="Corre E."/>
            <person name="Pelletier E."/>
            <person name="Niang G."/>
            <person name="Scheremetjew M."/>
            <person name="Finn R."/>
            <person name="Kale V."/>
            <person name="Holt S."/>
            <person name="Cochrane G."/>
            <person name="Meng A."/>
            <person name="Brown T."/>
            <person name="Cohen L."/>
        </authorList>
    </citation>
    <scope>NUCLEOTIDE SEQUENCE</scope>
    <source>
        <strain evidence="8">CCMP645</strain>
    </source>
</reference>
<dbReference type="GO" id="GO:0046872">
    <property type="term" value="F:metal ion binding"/>
    <property type="evidence" value="ECO:0007669"/>
    <property type="project" value="UniProtKB-KW"/>
</dbReference>
<feature type="transmembrane region" description="Helical" evidence="5">
    <location>
        <begin position="158"/>
        <end position="176"/>
    </location>
</feature>
<evidence type="ECO:0000256" key="2">
    <source>
        <dbReference type="ARBA" id="ARBA00022723"/>
    </source>
</evidence>
<evidence type="ECO:0000256" key="4">
    <source>
        <dbReference type="ARBA" id="ARBA00023136"/>
    </source>
</evidence>
<dbReference type="PANTHER" id="PTHR12483">
    <property type="entry name" value="SOLUTE CARRIER FAMILY 31 COPPER TRANSPORTERS"/>
    <property type="match status" value="1"/>
</dbReference>
<dbReference type="PROSITE" id="PS50846">
    <property type="entry name" value="HMA_2"/>
    <property type="match status" value="1"/>
</dbReference>
<dbReference type="PROSITE" id="PS01047">
    <property type="entry name" value="HMA_1"/>
    <property type="match status" value="1"/>
</dbReference>
<evidence type="ECO:0000256" key="1">
    <source>
        <dbReference type="ARBA" id="ARBA00022692"/>
    </source>
</evidence>
<organism evidence="8">
    <name type="scientific">Chrysotila carterae</name>
    <name type="common">Marine alga</name>
    <name type="synonym">Syracosphaera carterae</name>
    <dbReference type="NCBI Taxonomy" id="13221"/>
    <lineage>
        <taxon>Eukaryota</taxon>
        <taxon>Haptista</taxon>
        <taxon>Haptophyta</taxon>
        <taxon>Prymnesiophyceae</taxon>
        <taxon>Isochrysidales</taxon>
        <taxon>Isochrysidaceae</taxon>
        <taxon>Chrysotila</taxon>
    </lineage>
</organism>
<dbReference type="CDD" id="cd00371">
    <property type="entry name" value="HMA"/>
    <property type="match status" value="1"/>
</dbReference>
<dbReference type="InterPro" id="IPR017969">
    <property type="entry name" value="Heavy-metal-associated_CS"/>
</dbReference>
<evidence type="ECO:0000256" key="6">
    <source>
        <dbReference type="SAM" id="MobiDB-lite"/>
    </source>
</evidence>
<feature type="compositionally biased region" description="Polar residues" evidence="6">
    <location>
        <begin position="1"/>
        <end position="11"/>
    </location>
</feature>
<comment type="subcellular location">
    <subcellularLocation>
        <location evidence="5">Membrane</location>
        <topology evidence="5">Multi-pass membrane protein</topology>
    </subcellularLocation>
</comment>
<feature type="compositionally biased region" description="Low complexity" evidence="6">
    <location>
        <begin position="68"/>
        <end position="83"/>
    </location>
</feature>
<keyword evidence="3 5" id="KW-1133">Transmembrane helix</keyword>
<evidence type="ECO:0000259" key="7">
    <source>
        <dbReference type="PROSITE" id="PS50846"/>
    </source>
</evidence>
<proteinExistence type="inferred from homology"/>
<evidence type="ECO:0000256" key="5">
    <source>
        <dbReference type="RuleBase" id="RU367022"/>
    </source>
</evidence>
<keyword evidence="2" id="KW-0479">Metal-binding</keyword>
<feature type="domain" description="HMA" evidence="7">
    <location>
        <begin position="281"/>
        <end position="346"/>
    </location>
</feature>
<dbReference type="Pfam" id="PF04145">
    <property type="entry name" value="Ctr"/>
    <property type="match status" value="1"/>
</dbReference>
<dbReference type="InterPro" id="IPR007274">
    <property type="entry name" value="Cop_transporter"/>
</dbReference>
<feature type="region of interest" description="Disordered" evidence="6">
    <location>
        <begin position="1"/>
        <end position="23"/>
    </location>
</feature>
<dbReference type="GO" id="GO:0016020">
    <property type="term" value="C:membrane"/>
    <property type="evidence" value="ECO:0007669"/>
    <property type="project" value="UniProtKB-SubCell"/>
</dbReference>
<dbReference type="EMBL" id="HBIZ01046222">
    <property type="protein sequence ID" value="CAE0776975.1"/>
    <property type="molecule type" value="Transcribed_RNA"/>
</dbReference>
<dbReference type="GO" id="GO:0005375">
    <property type="term" value="F:copper ion transmembrane transporter activity"/>
    <property type="evidence" value="ECO:0007669"/>
    <property type="project" value="UniProtKB-UniRule"/>
</dbReference>
<keyword evidence="5" id="KW-0813">Transport</keyword>
<evidence type="ECO:0000313" key="8">
    <source>
        <dbReference type="EMBL" id="CAE0776975.1"/>
    </source>
</evidence>
<keyword evidence="5" id="KW-0186">Copper</keyword>
<feature type="region of interest" description="Disordered" evidence="6">
    <location>
        <begin position="223"/>
        <end position="262"/>
    </location>
</feature>
<accession>A0A7S4BU56</accession>
<protein>
    <recommendedName>
        <fullName evidence="5">Copper transport protein</fullName>
    </recommendedName>
</protein>
<evidence type="ECO:0000256" key="3">
    <source>
        <dbReference type="ARBA" id="ARBA00022989"/>
    </source>
</evidence>
<dbReference type="AlphaFoldDB" id="A0A7S4BU56"/>
<keyword evidence="1 5" id="KW-0812">Transmembrane</keyword>
<name>A0A7S4BU56_CHRCT</name>
<keyword evidence="5" id="KW-0406">Ion transport</keyword>
<comment type="similarity">
    <text evidence="5">Belongs to the copper transporter (Ctr) (TC 1.A.56) family. SLC31A subfamily.</text>
</comment>
<dbReference type="Pfam" id="PF00403">
    <property type="entry name" value="HMA"/>
    <property type="match status" value="1"/>
</dbReference>
<gene>
    <name evidence="8" type="ORF">PCAR00345_LOCUS29614</name>
</gene>
<sequence length="348" mass="37766">MSTNTTHSRSCQAAKIQKSANVRSSPTHSERSVALIFWARFFCSGNLHAQLTFYLTQECVSPPPPPISRRTPASPSPSSSSATRFCGGSGTDMHMDGFQWLLSSDDCIIFLFSSLDTSLKFWLSVVITVSLGVCTEFVGHARRSLARGARRQRKAKVLALYTLQVCLGYLLMLVAMTYQLELFLAVLLGLALGHALFSLDGEGGRADPCCVEPIAHTIAHSQPGKLASEMESGAADRAERQAEPRTQSRTESCWGSRVPDPPGATTIVTVRDETDIPDSLECVCLRVHGMTCEACKCKVTNTLLALPAVSRVHVDLDTKMAKVYTHAPVPVITFEQAVDAVGFRAEVC</sequence>
<feature type="compositionally biased region" description="Basic and acidic residues" evidence="6">
    <location>
        <begin position="234"/>
        <end position="248"/>
    </location>
</feature>
<feature type="region of interest" description="Disordered" evidence="6">
    <location>
        <begin position="64"/>
        <end position="84"/>
    </location>
</feature>
<dbReference type="SUPFAM" id="SSF55008">
    <property type="entry name" value="HMA, heavy metal-associated domain"/>
    <property type="match status" value="1"/>
</dbReference>